<name>A0A9P1N6B3_9PELO</name>
<proteinExistence type="predicted"/>
<organism evidence="2 3">
    <name type="scientific">Caenorhabditis angaria</name>
    <dbReference type="NCBI Taxonomy" id="860376"/>
    <lineage>
        <taxon>Eukaryota</taxon>
        <taxon>Metazoa</taxon>
        <taxon>Ecdysozoa</taxon>
        <taxon>Nematoda</taxon>
        <taxon>Chromadorea</taxon>
        <taxon>Rhabditida</taxon>
        <taxon>Rhabditina</taxon>
        <taxon>Rhabditomorpha</taxon>
        <taxon>Rhabditoidea</taxon>
        <taxon>Rhabditidae</taxon>
        <taxon>Peloderinae</taxon>
        <taxon>Caenorhabditis</taxon>
    </lineage>
</organism>
<dbReference type="AlphaFoldDB" id="A0A9P1N6B3"/>
<reference evidence="2" key="1">
    <citation type="submission" date="2022-11" db="EMBL/GenBank/DDBJ databases">
        <authorList>
            <person name="Kikuchi T."/>
        </authorList>
    </citation>
    <scope>NUCLEOTIDE SEQUENCE</scope>
    <source>
        <strain evidence="2">PS1010</strain>
    </source>
</reference>
<keyword evidence="1" id="KW-0812">Transmembrane</keyword>
<dbReference type="EMBL" id="CANHGI010000005">
    <property type="protein sequence ID" value="CAI5452723.1"/>
    <property type="molecule type" value="Genomic_DNA"/>
</dbReference>
<sequence>MRKILRHRYFLLEHKKKAKKRTKEMNIGEEQDALLESLINTKPVVRRSSEPPVSVSAQQIQAALNKERNERRRRRAEQRSYSVTRKTVSRFRSKLILFDPEEMCLCGLLSITHSVHLIVCIEIFFALVLLIQAPDLLTMDGTYFYFLGLFDGTGVFFFSLHVSVCVTCIISSGILYLGSRKQIASLILPHLLWQFSFILISLSAIITLMTLGLKGKMLLPASIVLSSMMGVAGGCEVWWCLLSLAYYRFIRDGKNHWIDDNSRHNLV</sequence>
<keyword evidence="1" id="KW-1133">Transmembrane helix</keyword>
<feature type="transmembrane region" description="Helical" evidence="1">
    <location>
        <begin position="223"/>
        <end position="247"/>
    </location>
</feature>
<accession>A0A9P1N6B3</accession>
<comment type="caution">
    <text evidence="2">The sequence shown here is derived from an EMBL/GenBank/DDBJ whole genome shotgun (WGS) entry which is preliminary data.</text>
</comment>
<protein>
    <submittedName>
        <fullName evidence="2">Uncharacterized protein</fullName>
    </submittedName>
</protein>
<keyword evidence="3" id="KW-1185">Reference proteome</keyword>
<evidence type="ECO:0000256" key="1">
    <source>
        <dbReference type="SAM" id="Phobius"/>
    </source>
</evidence>
<feature type="transmembrane region" description="Helical" evidence="1">
    <location>
        <begin position="191"/>
        <end position="211"/>
    </location>
</feature>
<evidence type="ECO:0000313" key="2">
    <source>
        <dbReference type="EMBL" id="CAI5452723.1"/>
    </source>
</evidence>
<gene>
    <name evidence="2" type="ORF">CAMP_LOCUS15360</name>
</gene>
<dbReference type="Proteomes" id="UP001152747">
    <property type="component" value="Unassembled WGS sequence"/>
</dbReference>
<feature type="transmembrane region" description="Helical" evidence="1">
    <location>
        <begin position="115"/>
        <end position="134"/>
    </location>
</feature>
<feature type="transmembrane region" description="Helical" evidence="1">
    <location>
        <begin position="154"/>
        <end position="179"/>
    </location>
</feature>
<dbReference type="OrthoDB" id="5861476at2759"/>
<keyword evidence="1" id="KW-0472">Membrane</keyword>
<evidence type="ECO:0000313" key="3">
    <source>
        <dbReference type="Proteomes" id="UP001152747"/>
    </source>
</evidence>